<keyword evidence="1" id="KW-0812">Transmembrane</keyword>
<evidence type="ECO:0008006" key="4">
    <source>
        <dbReference type="Google" id="ProtNLM"/>
    </source>
</evidence>
<gene>
    <name evidence="2" type="ORF">GCM10010517_48580</name>
</gene>
<evidence type="ECO:0000313" key="3">
    <source>
        <dbReference type="Proteomes" id="UP001500831"/>
    </source>
</evidence>
<dbReference type="Proteomes" id="UP001500831">
    <property type="component" value="Unassembled WGS sequence"/>
</dbReference>
<proteinExistence type="predicted"/>
<organism evidence="2 3">
    <name type="scientific">Streptosporangium fragile</name>
    <dbReference type="NCBI Taxonomy" id="46186"/>
    <lineage>
        <taxon>Bacteria</taxon>
        <taxon>Bacillati</taxon>
        <taxon>Actinomycetota</taxon>
        <taxon>Actinomycetes</taxon>
        <taxon>Streptosporangiales</taxon>
        <taxon>Streptosporangiaceae</taxon>
        <taxon>Streptosporangium</taxon>
    </lineage>
</organism>
<keyword evidence="1" id="KW-1133">Transmembrane helix</keyword>
<dbReference type="RefSeq" id="WP_344975867.1">
    <property type="nucleotide sequence ID" value="NZ_BAAAVI010000037.1"/>
</dbReference>
<keyword evidence="3" id="KW-1185">Reference proteome</keyword>
<comment type="caution">
    <text evidence="2">The sequence shown here is derived from an EMBL/GenBank/DDBJ whole genome shotgun (WGS) entry which is preliminary data.</text>
</comment>
<evidence type="ECO:0000313" key="2">
    <source>
        <dbReference type="EMBL" id="GAA2885006.1"/>
    </source>
</evidence>
<dbReference type="EMBL" id="BAAAVI010000037">
    <property type="protein sequence ID" value="GAA2885006.1"/>
    <property type="molecule type" value="Genomic_DNA"/>
</dbReference>
<evidence type="ECO:0000256" key="1">
    <source>
        <dbReference type="SAM" id="Phobius"/>
    </source>
</evidence>
<accession>A0ABN3W1H0</accession>
<feature type="transmembrane region" description="Helical" evidence="1">
    <location>
        <begin position="20"/>
        <end position="47"/>
    </location>
</feature>
<feature type="transmembrane region" description="Helical" evidence="1">
    <location>
        <begin position="59"/>
        <end position="87"/>
    </location>
</feature>
<keyword evidence="1" id="KW-0472">Membrane</keyword>
<reference evidence="2 3" key="1">
    <citation type="journal article" date="2019" name="Int. J. Syst. Evol. Microbiol.">
        <title>The Global Catalogue of Microorganisms (GCM) 10K type strain sequencing project: providing services to taxonomists for standard genome sequencing and annotation.</title>
        <authorList>
            <consortium name="The Broad Institute Genomics Platform"/>
            <consortium name="The Broad Institute Genome Sequencing Center for Infectious Disease"/>
            <person name="Wu L."/>
            <person name="Ma J."/>
        </authorList>
    </citation>
    <scope>NUCLEOTIDE SEQUENCE [LARGE SCALE GENOMIC DNA]</scope>
    <source>
        <strain evidence="2 3">JCM 6242</strain>
    </source>
</reference>
<protein>
    <recommendedName>
        <fullName evidence="4">DUF4190 domain-containing protein</fullName>
    </recommendedName>
</protein>
<sequence length="136" mass="14347">MTLPVQVRPADSAGRRALWLAFAAVVMTLMLPVAGLVMSIFALVASIRAIPALRSVPKPIGTAVAGIVLSAGALLVSAAVTALQFYFGDELSAYTECNRGAGTVASQNECVEQLERAMEKKMPFVQPGQVQFPFPP</sequence>
<name>A0ABN3W1H0_9ACTN</name>